<feature type="domain" description="Solute-binding protein family 3/N-terminal" evidence="2">
    <location>
        <begin position="16"/>
        <end position="236"/>
    </location>
</feature>
<dbReference type="Pfam" id="PF00497">
    <property type="entry name" value="SBP_bac_3"/>
    <property type="match status" value="1"/>
</dbReference>
<reference evidence="4 6" key="2">
    <citation type="submission" date="2019-02" db="EMBL/GenBank/DDBJ databases">
        <title>Genomic Encyclopedia of Type Strains, Phase IV (KMG-IV): sequencing the most valuable type-strain genomes for metagenomic binning, comparative biology and taxonomic classification.</title>
        <authorList>
            <person name="Goeker M."/>
        </authorList>
    </citation>
    <scope>NUCLEOTIDE SEQUENCE [LARGE SCALE GENOMIC DNA]</scope>
    <source>
        <strain evidence="4 6">DSM 16618</strain>
    </source>
</reference>
<evidence type="ECO:0000313" key="3">
    <source>
        <dbReference type="EMBL" id="KKO72158.1"/>
    </source>
</evidence>
<dbReference type="EMBL" id="SGWZ01000004">
    <property type="protein sequence ID" value="RZS67445.1"/>
    <property type="molecule type" value="Genomic_DNA"/>
</dbReference>
<evidence type="ECO:0000313" key="4">
    <source>
        <dbReference type="EMBL" id="RZS67445.1"/>
    </source>
</evidence>
<dbReference type="PATRIC" id="fig|206506.3.peg.1593"/>
<protein>
    <submittedName>
        <fullName evidence="3 4">ABC transporter substrate-binding protein</fullName>
    </submittedName>
</protein>
<dbReference type="GeneID" id="99726791"/>
<dbReference type="PANTHER" id="PTHR35936:SF17">
    <property type="entry name" value="ARGININE-BINDING EXTRACELLULAR PROTEIN ARTP"/>
    <property type="match status" value="1"/>
</dbReference>
<dbReference type="STRING" id="206506.AAV32_07445"/>
<accession>A0A171KTE1</accession>
<dbReference type="Proteomes" id="UP000078084">
    <property type="component" value="Unassembled WGS sequence"/>
</dbReference>
<evidence type="ECO:0000313" key="6">
    <source>
        <dbReference type="Proteomes" id="UP000292039"/>
    </source>
</evidence>
<dbReference type="SUPFAM" id="SSF53850">
    <property type="entry name" value="Periplasmic binding protein-like II"/>
    <property type="match status" value="1"/>
</dbReference>
<reference evidence="3 5" key="1">
    <citation type="submission" date="2015-04" db="EMBL/GenBank/DDBJ databases">
        <title>Genome sequence of Kerstersia gyiorum CG1.</title>
        <authorList>
            <person name="Greninger A.L."/>
            <person name="Kozyreva V."/>
            <person name="Chaturvedi V."/>
        </authorList>
    </citation>
    <scope>NUCLEOTIDE SEQUENCE [LARGE SCALE GENOMIC DNA]</scope>
    <source>
        <strain evidence="3 5">CG1</strain>
    </source>
</reference>
<organism evidence="3 5">
    <name type="scientific">Kerstersia gyiorum</name>
    <dbReference type="NCBI Taxonomy" id="206506"/>
    <lineage>
        <taxon>Bacteria</taxon>
        <taxon>Pseudomonadati</taxon>
        <taxon>Pseudomonadota</taxon>
        <taxon>Betaproteobacteria</taxon>
        <taxon>Burkholderiales</taxon>
        <taxon>Alcaligenaceae</taxon>
        <taxon>Kerstersia</taxon>
    </lineage>
</organism>
<dbReference type="PANTHER" id="PTHR35936">
    <property type="entry name" value="MEMBRANE-BOUND LYTIC MUREIN TRANSGLYCOSYLASE F"/>
    <property type="match status" value="1"/>
</dbReference>
<evidence type="ECO:0000256" key="1">
    <source>
        <dbReference type="ARBA" id="ARBA00022729"/>
    </source>
</evidence>
<dbReference type="Gene3D" id="3.40.190.10">
    <property type="entry name" value="Periplasmic binding protein-like II"/>
    <property type="match status" value="2"/>
</dbReference>
<dbReference type="OrthoDB" id="571173at2"/>
<evidence type="ECO:0000259" key="2">
    <source>
        <dbReference type="SMART" id="SM00062"/>
    </source>
</evidence>
<sequence>MQEKEKKAAVLAPSGTLRAAINLGNAVLAGVTDKGALKGVTVDLARRLASELGVPLELIACQAARESVALVSGGKADVGFFAIDPQRSGSGIAFTDPYVLIEGCYAVRRDSPLQANVDVDAEGIDLVVGQGSAYDLHLSRTLRHARLVRAPSPRAVLDIFLEAGYPVMAGVRQQLEKDRDHVPGLRLLPGHFMVIPQAMGVPQARGQEALAYLQGFIESCKLDGFVAQSLDRHGMRGVSVAPVGEWLAA</sequence>
<name>A0A171KTE1_9BURK</name>
<keyword evidence="1" id="KW-0732">Signal</keyword>
<comment type="caution">
    <text evidence="3">The sequence shown here is derived from an EMBL/GenBank/DDBJ whole genome shotgun (WGS) entry which is preliminary data.</text>
</comment>
<gene>
    <name evidence="3" type="ORF">AAV32_07445</name>
    <name evidence="4" type="ORF">EV679_2665</name>
</gene>
<keyword evidence="5" id="KW-1185">Reference proteome</keyword>
<evidence type="ECO:0000313" key="5">
    <source>
        <dbReference type="Proteomes" id="UP000078084"/>
    </source>
</evidence>
<dbReference type="Proteomes" id="UP000292039">
    <property type="component" value="Unassembled WGS sequence"/>
</dbReference>
<dbReference type="AlphaFoldDB" id="A0A171KTE1"/>
<dbReference type="InterPro" id="IPR001638">
    <property type="entry name" value="Solute-binding_3/MltF_N"/>
</dbReference>
<dbReference type="RefSeq" id="WP_068369804.1">
    <property type="nucleotide sequence ID" value="NZ_CBCSEB010000015.1"/>
</dbReference>
<dbReference type="EMBL" id="LBNE01000003">
    <property type="protein sequence ID" value="KKO72158.1"/>
    <property type="molecule type" value="Genomic_DNA"/>
</dbReference>
<proteinExistence type="predicted"/>
<dbReference type="SMART" id="SM00062">
    <property type="entry name" value="PBPb"/>
    <property type="match status" value="1"/>
</dbReference>